<feature type="compositionally biased region" description="Low complexity" evidence="7">
    <location>
        <begin position="1268"/>
        <end position="1301"/>
    </location>
</feature>
<evidence type="ECO:0000256" key="2">
    <source>
        <dbReference type="ARBA" id="ARBA00022737"/>
    </source>
</evidence>
<feature type="domain" description="Ig-like" evidence="10">
    <location>
        <begin position="326"/>
        <end position="420"/>
    </location>
</feature>
<dbReference type="GO" id="GO:0030154">
    <property type="term" value="P:cell differentiation"/>
    <property type="evidence" value="ECO:0007669"/>
    <property type="project" value="UniProtKB-ARBA"/>
</dbReference>
<organism evidence="12 13">
    <name type="scientific">Varroa destructor</name>
    <name type="common">Honeybee mite</name>
    <dbReference type="NCBI Taxonomy" id="109461"/>
    <lineage>
        <taxon>Eukaryota</taxon>
        <taxon>Metazoa</taxon>
        <taxon>Ecdysozoa</taxon>
        <taxon>Arthropoda</taxon>
        <taxon>Chelicerata</taxon>
        <taxon>Arachnida</taxon>
        <taxon>Acari</taxon>
        <taxon>Parasitiformes</taxon>
        <taxon>Mesostigmata</taxon>
        <taxon>Gamasina</taxon>
        <taxon>Dermanyssoidea</taxon>
        <taxon>Varroidae</taxon>
        <taxon>Varroa</taxon>
    </lineage>
</organism>
<keyword evidence="9" id="KW-0732">Signal</keyword>
<dbReference type="InterPro" id="IPR007110">
    <property type="entry name" value="Ig-like_dom"/>
</dbReference>
<dbReference type="GO" id="GO:0005886">
    <property type="term" value="C:plasma membrane"/>
    <property type="evidence" value="ECO:0007669"/>
    <property type="project" value="TreeGrafter"/>
</dbReference>
<keyword evidence="2" id="KW-0677">Repeat</keyword>
<dbReference type="GO" id="GO:0009653">
    <property type="term" value="P:anatomical structure morphogenesis"/>
    <property type="evidence" value="ECO:0007669"/>
    <property type="project" value="UniProtKB-ARBA"/>
</dbReference>
<keyword evidence="3 8" id="KW-0472">Membrane</keyword>
<feature type="domain" description="Fibronectin type-III" evidence="11">
    <location>
        <begin position="848"/>
        <end position="978"/>
    </location>
</feature>
<feature type="chain" id="PRO_5029876995" description="Nephrin" evidence="9">
    <location>
        <begin position="20"/>
        <end position="1365"/>
    </location>
</feature>
<evidence type="ECO:0000256" key="1">
    <source>
        <dbReference type="ARBA" id="ARBA00004479"/>
    </source>
</evidence>
<dbReference type="GeneID" id="111251006"/>
<dbReference type="SMART" id="SM00409">
    <property type="entry name" value="IG"/>
    <property type="match status" value="6"/>
</dbReference>
<dbReference type="PANTHER" id="PTHR11640">
    <property type="entry name" value="NEPHRIN"/>
    <property type="match status" value="1"/>
</dbReference>
<dbReference type="Pfam" id="PF07679">
    <property type="entry name" value="I-set"/>
    <property type="match status" value="2"/>
</dbReference>
<keyword evidence="6" id="KW-0393">Immunoglobulin domain</keyword>
<dbReference type="PANTHER" id="PTHR11640:SF136">
    <property type="entry name" value="NEPHRIN"/>
    <property type="match status" value="1"/>
</dbReference>
<feature type="domain" description="Ig-like" evidence="10">
    <location>
        <begin position="646"/>
        <end position="739"/>
    </location>
</feature>
<evidence type="ECO:0000313" key="12">
    <source>
        <dbReference type="EnsemblMetazoa" id="XP_022662861"/>
    </source>
</evidence>
<dbReference type="Proteomes" id="UP000594260">
    <property type="component" value="Unplaced"/>
</dbReference>
<feature type="domain" description="Ig-like" evidence="10">
    <location>
        <begin position="742"/>
        <end position="841"/>
    </location>
</feature>
<dbReference type="InterPro" id="IPR003598">
    <property type="entry name" value="Ig_sub2"/>
</dbReference>
<feature type="signal peptide" evidence="9">
    <location>
        <begin position="1"/>
        <end position="19"/>
    </location>
</feature>
<dbReference type="Gene3D" id="2.60.40.10">
    <property type="entry name" value="Immunoglobulins"/>
    <property type="match status" value="8"/>
</dbReference>
<feature type="region of interest" description="Disordered" evidence="7">
    <location>
        <begin position="1043"/>
        <end position="1064"/>
    </location>
</feature>
<evidence type="ECO:0000259" key="11">
    <source>
        <dbReference type="PROSITE" id="PS50853"/>
    </source>
</evidence>
<dbReference type="GO" id="GO:0098609">
    <property type="term" value="P:cell-cell adhesion"/>
    <property type="evidence" value="ECO:0007669"/>
    <property type="project" value="TreeGrafter"/>
</dbReference>
<feature type="domain" description="Ig-like" evidence="10">
    <location>
        <begin position="102"/>
        <end position="191"/>
    </location>
</feature>
<feature type="domain" description="Ig-like" evidence="10">
    <location>
        <begin position="443"/>
        <end position="543"/>
    </location>
</feature>
<dbReference type="InterPro" id="IPR013162">
    <property type="entry name" value="CD80_C2-set"/>
</dbReference>
<feature type="compositionally biased region" description="Polar residues" evidence="7">
    <location>
        <begin position="1302"/>
        <end position="1312"/>
    </location>
</feature>
<evidence type="ECO:0000256" key="4">
    <source>
        <dbReference type="ARBA" id="ARBA00023157"/>
    </source>
</evidence>
<dbReference type="Pfam" id="PF00041">
    <property type="entry name" value="fn3"/>
    <property type="match status" value="1"/>
</dbReference>
<evidence type="ECO:0000259" key="10">
    <source>
        <dbReference type="PROSITE" id="PS50835"/>
    </source>
</evidence>
<feature type="domain" description="Ig-like" evidence="10">
    <location>
        <begin position="204"/>
        <end position="311"/>
    </location>
</feature>
<feature type="compositionally biased region" description="Polar residues" evidence="7">
    <location>
        <begin position="1044"/>
        <end position="1057"/>
    </location>
</feature>
<dbReference type="PROSITE" id="PS50835">
    <property type="entry name" value="IG_LIKE"/>
    <property type="match status" value="6"/>
</dbReference>
<evidence type="ECO:0000256" key="3">
    <source>
        <dbReference type="ARBA" id="ARBA00023136"/>
    </source>
</evidence>
<dbReference type="SMART" id="SM00408">
    <property type="entry name" value="IGc2"/>
    <property type="match status" value="6"/>
</dbReference>
<evidence type="ECO:0000256" key="8">
    <source>
        <dbReference type="SAM" id="Phobius"/>
    </source>
</evidence>
<reference evidence="12" key="1">
    <citation type="submission" date="2021-01" db="UniProtKB">
        <authorList>
            <consortium name="EnsemblMetazoa"/>
        </authorList>
    </citation>
    <scope>IDENTIFICATION</scope>
</reference>
<sequence>MGLALNLFHLFLVNAGLNAVNTGLPLGNGLFARASRFQLTPLHLPVPSDTNTIDFTSQTDTFENFKVEPLAFQSASQTAGSSSQISDLSVSSQSHQSQSTQQYFVVRPRDIKTAQGENVLLECQVGNRRGLVQWSKDGFLLGYQTSIPGFPGHSMDIDEARGVYNLVIRNVQMADEGVYQCQVGPASNGVTPIRAEANLHVILPPVRLDINGSRGPEVVFAVRANTRVVLTCTAKKARPAARIRWFRKSVELVPEAARTLTIEETERRVTTVSSITLWPSQSVLNDQYTCEALHPALQPNGSGSGNTNTAGKHMKITALVRVMTAPNSTRIEGYIEGTPVREGDVLNLVCRSRGGNPPPNLLWLRDGISLPPEIITQRTKGNRISESTLDLELRATDHGAEIQCRPELSVSGQSSSPQVSSVGSPYNGTGLEASVRLTVYFAPRKVLISGTSEVRRGSEANLHCAASPSNPAVTLEWTIDGIPVEAEPRTALVTQMDKGYIASSNLTIQTDPSSERTVRIIDCHARSKDLKGSPYGRHRLNVTYPPEFPQSEWTFKLTEGESMVVNISAKANPSVTTKGYSWTRRGALLTNVDALNDSAHSISFDGPLLHLRNVTRFHAGHYLVEADNGEGVPVNASVYLNVLFAPILENVTRDVEVDEGQDAVLFCSAVANPSAQELFSWRRQGAQLGLAPKTKLIQKTTSSELRLLNVSRNATGIFECVATNGVGEAAVGIIRLTVNYRPRIQMPPDPPLHRVASAVEDSVEISCKADGVPAVNFEWLFNGQPISAMHPNFELPRPRKLADTRWEGLLTIRKVTEGDYGLYSCVANNSLGTDSLEFHLVPKSAPDPPMGLQAFNISHHAVRLSWQPGFDGGHLQTFYITYRKTDVRATHPVTVSPRIAEDDSERKTNVKTVADIQQRDTVLLKQSVLAVNLTSSQSSLIVEGLEANTEYTFEVTSSNILGKSRAPSEPLEVITQNIPQMDSTISMAGNGGPLSSSGLGSGVGFHQSASSTLYALVAAVAGLLLCVNICLLGVFLRRRRRNNDSQANGDCNRSSASGKKPSNDKKVFLVGERKGLAEKDAPAKGAAGYTRDNDDHWIQTPPKLDFHVFRTPDDEPVAKQVALHQETLEQEVKVMPPQLAVADGYKLHSRFDTSVPLTEVPFPDVLPLPRTLLSGSSSIVAQPTLSASGQLPSEVAIPQPLSATDGIFLPHQQLPPPPMWLPPIRDVFDPTTRRYSTAANEPPTAVQRDDLVSSTLPRNLHLHQTAGLQQQRTNQQQLQQQQPQQILPQQQQPQLANQQVQSANTTASSSRNYGGAATLGRQPRNRQTTTQRPGVRWIPAVQMIPPVAASVTACNPTSQGLKETS</sequence>
<feature type="compositionally biased region" description="Low complexity" evidence="7">
    <location>
        <begin position="1321"/>
        <end position="1333"/>
    </location>
</feature>
<dbReference type="SMART" id="SM00060">
    <property type="entry name" value="FN3"/>
    <property type="match status" value="1"/>
</dbReference>
<dbReference type="GO" id="GO:0005911">
    <property type="term" value="C:cell-cell junction"/>
    <property type="evidence" value="ECO:0007669"/>
    <property type="project" value="TreeGrafter"/>
</dbReference>
<evidence type="ECO:0000256" key="6">
    <source>
        <dbReference type="ARBA" id="ARBA00023319"/>
    </source>
</evidence>
<evidence type="ECO:0000313" key="13">
    <source>
        <dbReference type="Proteomes" id="UP000594260"/>
    </source>
</evidence>
<dbReference type="CDD" id="cd00096">
    <property type="entry name" value="Ig"/>
    <property type="match status" value="1"/>
</dbReference>
<keyword evidence="4" id="KW-1015">Disulfide bond</keyword>
<keyword evidence="8" id="KW-1133">Transmembrane helix</keyword>
<dbReference type="CDD" id="cd00063">
    <property type="entry name" value="FN3"/>
    <property type="match status" value="1"/>
</dbReference>
<dbReference type="InterPro" id="IPR051275">
    <property type="entry name" value="Cell_adhesion_signaling"/>
</dbReference>
<dbReference type="PROSITE" id="PS50853">
    <property type="entry name" value="FN3"/>
    <property type="match status" value="1"/>
</dbReference>
<keyword evidence="13" id="KW-1185">Reference proteome</keyword>
<keyword evidence="8" id="KW-0812">Transmembrane</keyword>
<protein>
    <recommendedName>
        <fullName evidence="14">Nephrin</fullName>
    </recommendedName>
</protein>
<keyword evidence="5" id="KW-0325">Glycoprotein</keyword>
<dbReference type="Pfam" id="PF08205">
    <property type="entry name" value="C2-set_2"/>
    <property type="match status" value="2"/>
</dbReference>
<feature type="transmembrane region" description="Helical" evidence="8">
    <location>
        <begin position="1013"/>
        <end position="1036"/>
    </location>
</feature>
<feature type="region of interest" description="Disordered" evidence="7">
    <location>
        <begin position="1266"/>
        <end position="1336"/>
    </location>
</feature>
<dbReference type="InterPro" id="IPR013098">
    <property type="entry name" value="Ig_I-set"/>
</dbReference>
<dbReference type="SUPFAM" id="SSF48726">
    <property type="entry name" value="Immunoglobulin"/>
    <property type="match status" value="7"/>
</dbReference>
<dbReference type="GO" id="GO:0050839">
    <property type="term" value="F:cell adhesion molecule binding"/>
    <property type="evidence" value="ECO:0007669"/>
    <property type="project" value="TreeGrafter"/>
</dbReference>
<dbReference type="InterPro" id="IPR036179">
    <property type="entry name" value="Ig-like_dom_sf"/>
</dbReference>
<evidence type="ECO:0000256" key="5">
    <source>
        <dbReference type="ARBA" id="ARBA00023180"/>
    </source>
</evidence>
<dbReference type="Pfam" id="PF13927">
    <property type="entry name" value="Ig_3"/>
    <property type="match status" value="1"/>
</dbReference>
<dbReference type="EnsemblMetazoa" id="XM_022807126">
    <property type="protein sequence ID" value="XP_022662861"/>
    <property type="gene ID" value="LOC111251006"/>
</dbReference>
<dbReference type="InterPro" id="IPR013783">
    <property type="entry name" value="Ig-like_fold"/>
</dbReference>
<comment type="subcellular location">
    <subcellularLocation>
        <location evidence="1">Membrane</location>
        <topology evidence="1">Single-pass type I membrane protein</topology>
    </subcellularLocation>
</comment>
<dbReference type="InterPro" id="IPR036116">
    <property type="entry name" value="FN3_sf"/>
</dbReference>
<dbReference type="InterPro" id="IPR003961">
    <property type="entry name" value="FN3_dom"/>
</dbReference>
<dbReference type="RefSeq" id="XP_022662861.1">
    <property type="nucleotide sequence ID" value="XM_022807126.1"/>
</dbReference>
<evidence type="ECO:0008006" key="14">
    <source>
        <dbReference type="Google" id="ProtNLM"/>
    </source>
</evidence>
<name>A0A7M7KAA9_VARDE</name>
<evidence type="ECO:0000256" key="9">
    <source>
        <dbReference type="SAM" id="SignalP"/>
    </source>
</evidence>
<proteinExistence type="predicted"/>
<evidence type="ECO:0000256" key="7">
    <source>
        <dbReference type="SAM" id="MobiDB-lite"/>
    </source>
</evidence>
<dbReference type="InterPro" id="IPR003599">
    <property type="entry name" value="Ig_sub"/>
</dbReference>
<accession>A0A7M7KAA9</accession>
<dbReference type="SUPFAM" id="SSF49265">
    <property type="entry name" value="Fibronectin type III"/>
    <property type="match status" value="1"/>
</dbReference>